<dbReference type="CDD" id="cd00408">
    <property type="entry name" value="DHDPS-like"/>
    <property type="match status" value="1"/>
</dbReference>
<dbReference type="RefSeq" id="WP_379189121.1">
    <property type="nucleotide sequence ID" value="NZ_JBHSOW010000058.1"/>
</dbReference>
<dbReference type="EMBL" id="JBHSOW010000058">
    <property type="protein sequence ID" value="MFC5650559.1"/>
    <property type="molecule type" value="Genomic_DNA"/>
</dbReference>
<dbReference type="PANTHER" id="PTHR12128:SF19">
    <property type="entry name" value="5-DEHYDRO-4-DEOXYGLUCARATE DEHYDRATASE 2-RELATED"/>
    <property type="match status" value="1"/>
</dbReference>
<gene>
    <name evidence="3" type="ORF">ACFPYJ_15790</name>
</gene>
<comment type="similarity">
    <text evidence="2">Belongs to the DapA family.</text>
</comment>
<evidence type="ECO:0000313" key="4">
    <source>
        <dbReference type="Proteomes" id="UP001596047"/>
    </source>
</evidence>
<protein>
    <submittedName>
        <fullName evidence="3">Dihydrodipicolinate synthase family protein</fullName>
    </submittedName>
</protein>
<accession>A0ABW0W0L2</accession>
<sequence length="299" mass="32983">MKLQISEVRKQLGDIQGIHVVPFREDGAVDEEALVVHLQNLSSSGIPVIVTCGNTGEFYSLSLEEARSVTRIAVKTVGDRALMVGGIGYDTATAAEMGLYAEECGAQALMLHQPVHPFQSERGYFEYVKAISMKTKLPLLLYVKIPLSPEWFPRLADLDGVIGVKYAVPDPLAFAEAVRTETERLVWICGLAEMWAPLFAEAGATGWTSGLVNVAPAISIGMRDALEQGDKERLWKLWHLAVPFEKLRARYHDGNNVSVVKEAMAQLGLGPRHVRPPIHELPAEERAEVDRILRTLASY</sequence>
<dbReference type="InterPro" id="IPR002220">
    <property type="entry name" value="DapA-like"/>
</dbReference>
<keyword evidence="1 2" id="KW-0456">Lyase</keyword>
<dbReference type="Pfam" id="PF00701">
    <property type="entry name" value="DHDPS"/>
    <property type="match status" value="1"/>
</dbReference>
<dbReference type="SMART" id="SM01130">
    <property type="entry name" value="DHDPS"/>
    <property type="match status" value="1"/>
</dbReference>
<organism evidence="3 4">
    <name type="scientific">Paenibacillus solisilvae</name>
    <dbReference type="NCBI Taxonomy" id="2486751"/>
    <lineage>
        <taxon>Bacteria</taxon>
        <taxon>Bacillati</taxon>
        <taxon>Bacillota</taxon>
        <taxon>Bacilli</taxon>
        <taxon>Bacillales</taxon>
        <taxon>Paenibacillaceae</taxon>
        <taxon>Paenibacillus</taxon>
    </lineage>
</organism>
<dbReference type="Gene3D" id="3.20.20.70">
    <property type="entry name" value="Aldolase class I"/>
    <property type="match status" value="1"/>
</dbReference>
<keyword evidence="4" id="KW-1185">Reference proteome</keyword>
<dbReference type="PANTHER" id="PTHR12128">
    <property type="entry name" value="DIHYDRODIPICOLINATE SYNTHASE"/>
    <property type="match status" value="1"/>
</dbReference>
<evidence type="ECO:0000256" key="1">
    <source>
        <dbReference type="ARBA" id="ARBA00023239"/>
    </source>
</evidence>
<comment type="caution">
    <text evidence="3">The sequence shown here is derived from an EMBL/GenBank/DDBJ whole genome shotgun (WGS) entry which is preliminary data.</text>
</comment>
<name>A0ABW0W0L2_9BACL</name>
<dbReference type="PIRSF" id="PIRSF001365">
    <property type="entry name" value="DHDPS"/>
    <property type="match status" value="1"/>
</dbReference>
<evidence type="ECO:0000313" key="3">
    <source>
        <dbReference type="EMBL" id="MFC5650559.1"/>
    </source>
</evidence>
<dbReference type="SUPFAM" id="SSF51569">
    <property type="entry name" value="Aldolase"/>
    <property type="match status" value="1"/>
</dbReference>
<reference evidence="4" key="1">
    <citation type="journal article" date="2019" name="Int. J. Syst. Evol. Microbiol.">
        <title>The Global Catalogue of Microorganisms (GCM) 10K type strain sequencing project: providing services to taxonomists for standard genome sequencing and annotation.</title>
        <authorList>
            <consortium name="The Broad Institute Genomics Platform"/>
            <consortium name="The Broad Institute Genome Sequencing Center for Infectious Disease"/>
            <person name="Wu L."/>
            <person name="Ma J."/>
        </authorList>
    </citation>
    <scope>NUCLEOTIDE SEQUENCE [LARGE SCALE GENOMIC DNA]</scope>
    <source>
        <strain evidence="4">CGMCC 1.3240</strain>
    </source>
</reference>
<proteinExistence type="inferred from homology"/>
<dbReference type="Proteomes" id="UP001596047">
    <property type="component" value="Unassembled WGS sequence"/>
</dbReference>
<evidence type="ECO:0000256" key="2">
    <source>
        <dbReference type="PIRNR" id="PIRNR001365"/>
    </source>
</evidence>
<dbReference type="InterPro" id="IPR013785">
    <property type="entry name" value="Aldolase_TIM"/>
</dbReference>